<dbReference type="SUPFAM" id="SSF56672">
    <property type="entry name" value="DNA/RNA polymerases"/>
    <property type="match status" value="1"/>
</dbReference>
<name>A0A6G7PS05_9VIRU</name>
<evidence type="ECO:0000256" key="5">
    <source>
        <dbReference type="ARBA" id="ARBA00022953"/>
    </source>
</evidence>
<dbReference type="GO" id="GO:0006351">
    <property type="term" value="P:DNA-templated transcription"/>
    <property type="evidence" value="ECO:0007669"/>
    <property type="project" value="InterPro"/>
</dbReference>
<keyword evidence="1 7" id="KW-0696">RNA-directed RNA polymerase</keyword>
<keyword evidence="5" id="KW-0693">Viral RNA replication</keyword>
<dbReference type="Gene3D" id="3.30.70.270">
    <property type="match status" value="1"/>
</dbReference>
<feature type="domain" description="RdRp catalytic" evidence="6">
    <location>
        <begin position="231"/>
        <end position="348"/>
    </location>
</feature>
<dbReference type="GO" id="GO:0003968">
    <property type="term" value="F:RNA-directed RNA polymerase activity"/>
    <property type="evidence" value="ECO:0007669"/>
    <property type="project" value="UniProtKB-KW"/>
</dbReference>
<evidence type="ECO:0000256" key="1">
    <source>
        <dbReference type="ARBA" id="ARBA00022484"/>
    </source>
</evidence>
<dbReference type="EMBL" id="MT129727">
    <property type="protein sequence ID" value="QIJ70083.1"/>
    <property type="molecule type" value="Genomic_RNA"/>
</dbReference>
<reference evidence="7" key="1">
    <citation type="submission" date="2020-02" db="EMBL/GenBank/DDBJ databases">
        <title>Comparative analysis of RNA virome composition in rabbits and associated ectoparasites.</title>
        <authorList>
            <person name="Mahar J.E."/>
            <person name="Shi M."/>
            <person name="Hall R.N."/>
            <person name="Strive T."/>
            <person name="Holmes E.C."/>
        </authorList>
    </citation>
    <scope>NUCLEOTIDE SEQUENCE</scope>
    <source>
        <strain evidence="7">GUNCC_DN146283-31</strain>
    </source>
</reference>
<dbReference type="GO" id="GO:0003723">
    <property type="term" value="F:RNA binding"/>
    <property type="evidence" value="ECO:0007669"/>
    <property type="project" value="InterPro"/>
</dbReference>
<dbReference type="InterPro" id="IPR001205">
    <property type="entry name" value="RNA-dir_pol_C"/>
</dbReference>
<evidence type="ECO:0000256" key="3">
    <source>
        <dbReference type="ARBA" id="ARBA00022695"/>
    </source>
</evidence>
<proteinExistence type="predicted"/>
<keyword evidence="3" id="KW-0548">Nucleotidyltransferase</keyword>
<dbReference type="GO" id="GO:0039694">
    <property type="term" value="P:viral RNA genome replication"/>
    <property type="evidence" value="ECO:0007669"/>
    <property type="project" value="InterPro"/>
</dbReference>
<dbReference type="PROSITE" id="PS50507">
    <property type="entry name" value="RDRP_SSRNA_POS"/>
    <property type="match status" value="1"/>
</dbReference>
<dbReference type="Pfam" id="PF00680">
    <property type="entry name" value="RdRP_1"/>
    <property type="match status" value="1"/>
</dbReference>
<keyword evidence="2" id="KW-0808">Transferase</keyword>
<evidence type="ECO:0000256" key="4">
    <source>
        <dbReference type="ARBA" id="ARBA00022741"/>
    </source>
</evidence>
<evidence type="ECO:0000259" key="6">
    <source>
        <dbReference type="PROSITE" id="PS50507"/>
    </source>
</evidence>
<dbReference type="InterPro" id="IPR043128">
    <property type="entry name" value="Rev_trsase/Diguanyl_cyclase"/>
</dbReference>
<evidence type="ECO:0000256" key="2">
    <source>
        <dbReference type="ARBA" id="ARBA00022679"/>
    </source>
</evidence>
<accession>A0A6G7PS05</accession>
<protein>
    <submittedName>
        <fullName evidence="7">RNA-dependent RNA polymerase</fullName>
    </submittedName>
</protein>
<dbReference type="InterPro" id="IPR007094">
    <property type="entry name" value="RNA-dir_pol_PSvirus"/>
</dbReference>
<dbReference type="InterPro" id="IPR043502">
    <property type="entry name" value="DNA/RNA_pol_sf"/>
</dbReference>
<sequence>MLQYYMGGVCTMLTSVKMESVFDKETCARLQQHLNRRSGGIELFRLRRLVELVAAQQGKEIHLPEKAYRSCYRPEMLDEPLKKFLAEKRFTPDHKRLTVAVSRVRKKLKKMGHVDPISVEDSYQLLLSSKGEKSAGLPTMGKKREDTGALSRAEACLKGKCPPPVVFAHRGKNTEVARIVQMFPIEWHIIEGVYFFPLQEKFKRNVSVYAAENAVNRRAIFNEIVASGEYSSKLAMDYSGFDGTIGSQLIGIAFGLLHEHLKLDDKLEKLWSRVATYFATCPFVDQYGNVVSGRKGGVPSGSMFTQMVDTLVNAIVVEYIFVDEQRTRYYVYGDDSLIFLKGTVEEVSSKLETYKSEAEKLGIIVNLKKTHVCAPSEPTIFLGHYDLHSGRPVDDVLTRLIYPERAFKVDATHLATRVAAYMAESDEVMGILLPVYRIIKDIGDSEARADIPSYAHRGTEGLTTIELGRVYPYMLTGLAQFLANEDPALTNSFWRMRSSV</sequence>
<organism evidence="7">
    <name type="scientific">Bania partiti-like virus</name>
    <dbReference type="NCBI Taxonomy" id="2716654"/>
    <lineage>
        <taxon>Viruses</taxon>
        <taxon>Riboviria</taxon>
        <taxon>Orthornavirae</taxon>
        <taxon>Pisuviricota</taxon>
        <taxon>Duplopiviricetes</taxon>
        <taxon>Durnavirales</taxon>
        <taxon>Partitiviridae</taxon>
    </lineage>
</organism>
<evidence type="ECO:0000313" key="7">
    <source>
        <dbReference type="EMBL" id="QIJ70083.1"/>
    </source>
</evidence>
<keyword evidence="4" id="KW-0547">Nucleotide-binding</keyword>
<dbReference type="GO" id="GO:0000166">
    <property type="term" value="F:nucleotide binding"/>
    <property type="evidence" value="ECO:0007669"/>
    <property type="project" value="UniProtKB-KW"/>
</dbReference>